<proteinExistence type="predicted"/>
<sequence length="165" mass="19096">MHKFLVVLVVFLVSVSCKEKKDETGGEDASRYEIVTDKWPKKLAVDPKAEAILKQWPEYMAMDVGFDAIYNAANKEDLSLTIEDLINEQKLLEDSTYPKEFDSPQIKSRQKVFKTYLLKVKGDLVYFLDPETSVHEMIESYNIMREQFNAIVNHTLDAKLILDQE</sequence>
<keyword evidence="2" id="KW-1185">Reference proteome</keyword>
<comment type="caution">
    <text evidence="1">The sequence shown here is derived from an EMBL/GenBank/DDBJ whole genome shotgun (WGS) entry which is preliminary data.</text>
</comment>
<reference evidence="1" key="1">
    <citation type="submission" date="2020-05" db="EMBL/GenBank/DDBJ databases">
        <title>The draft genome sequence of Maribacter sp. ANRC-HE7.</title>
        <authorList>
            <person name="Mu L."/>
        </authorList>
    </citation>
    <scope>NUCLEOTIDE SEQUENCE</scope>
    <source>
        <strain evidence="1">ANRC-HE7</strain>
    </source>
</reference>
<evidence type="ECO:0000313" key="1">
    <source>
        <dbReference type="EMBL" id="MBD0779253.1"/>
    </source>
</evidence>
<name>A0ABR7V7Y2_9FLAO</name>
<dbReference type="Proteomes" id="UP001166021">
    <property type="component" value="Unassembled WGS sequence"/>
</dbReference>
<accession>A0ABR7V7Y2</accession>
<dbReference type="PROSITE" id="PS51257">
    <property type="entry name" value="PROKAR_LIPOPROTEIN"/>
    <property type="match status" value="1"/>
</dbReference>
<evidence type="ECO:0000313" key="2">
    <source>
        <dbReference type="Proteomes" id="UP001166021"/>
    </source>
</evidence>
<dbReference type="RefSeq" id="WP_188244708.1">
    <property type="nucleotide sequence ID" value="NZ_JABTCF010000011.1"/>
</dbReference>
<organism evidence="1 2">
    <name type="scientific">Maribacter aquimaris</name>
    <dbReference type="NCBI Taxonomy" id="2737171"/>
    <lineage>
        <taxon>Bacteria</taxon>
        <taxon>Pseudomonadati</taxon>
        <taxon>Bacteroidota</taxon>
        <taxon>Flavobacteriia</taxon>
        <taxon>Flavobacteriales</taxon>
        <taxon>Flavobacteriaceae</taxon>
        <taxon>Maribacter</taxon>
    </lineage>
</organism>
<protein>
    <submittedName>
        <fullName evidence="1">Uncharacterized protein</fullName>
    </submittedName>
</protein>
<gene>
    <name evidence="1" type="ORF">HPE56_15740</name>
</gene>
<dbReference type="EMBL" id="JABTCF010000011">
    <property type="protein sequence ID" value="MBD0779253.1"/>
    <property type="molecule type" value="Genomic_DNA"/>
</dbReference>